<dbReference type="RefSeq" id="WP_196788544.1">
    <property type="nucleotide sequence ID" value="NZ_SGXD01000002.1"/>
</dbReference>
<keyword evidence="3" id="KW-0328">Glycosyltransferase</keyword>
<dbReference type="Gene3D" id="3.40.50.2020">
    <property type="match status" value="1"/>
</dbReference>
<evidence type="ECO:0000256" key="2">
    <source>
        <dbReference type="SAM" id="MobiDB-lite"/>
    </source>
</evidence>
<dbReference type="InterPro" id="IPR051910">
    <property type="entry name" value="ComF/GntX_DNA_util-trans"/>
</dbReference>
<comment type="similarity">
    <text evidence="1">Belongs to the ComF/GntX family.</text>
</comment>
<proteinExistence type="inferred from homology"/>
<keyword evidence="4" id="KW-1185">Reference proteome</keyword>
<feature type="region of interest" description="Disordered" evidence="2">
    <location>
        <begin position="221"/>
        <end position="271"/>
    </location>
</feature>
<dbReference type="PANTHER" id="PTHR47505">
    <property type="entry name" value="DNA UTILIZATION PROTEIN YHGH"/>
    <property type="match status" value="1"/>
</dbReference>
<gene>
    <name evidence="3" type="ORF">EV189_1920</name>
</gene>
<name>A0A4Q7NSQ6_9ACTN</name>
<feature type="compositionally biased region" description="Low complexity" evidence="2">
    <location>
        <begin position="226"/>
        <end position="243"/>
    </location>
</feature>
<dbReference type="InterPro" id="IPR000836">
    <property type="entry name" value="PRTase_dom"/>
</dbReference>
<dbReference type="EMBL" id="SGXD01000002">
    <property type="protein sequence ID" value="RZS90137.1"/>
    <property type="molecule type" value="Genomic_DNA"/>
</dbReference>
<organism evidence="3 4">
    <name type="scientific">Motilibacter rhizosphaerae</name>
    <dbReference type="NCBI Taxonomy" id="598652"/>
    <lineage>
        <taxon>Bacteria</taxon>
        <taxon>Bacillati</taxon>
        <taxon>Actinomycetota</taxon>
        <taxon>Actinomycetes</taxon>
        <taxon>Motilibacterales</taxon>
        <taxon>Motilibacteraceae</taxon>
        <taxon>Motilibacter</taxon>
    </lineage>
</organism>
<dbReference type="AlphaFoldDB" id="A0A4Q7NSQ6"/>
<evidence type="ECO:0000313" key="3">
    <source>
        <dbReference type="EMBL" id="RZS90137.1"/>
    </source>
</evidence>
<feature type="compositionally biased region" description="Basic and acidic residues" evidence="2">
    <location>
        <begin position="262"/>
        <end position="271"/>
    </location>
</feature>
<dbReference type="PANTHER" id="PTHR47505:SF1">
    <property type="entry name" value="DNA UTILIZATION PROTEIN YHGH"/>
    <property type="match status" value="1"/>
</dbReference>
<dbReference type="CDD" id="cd06223">
    <property type="entry name" value="PRTases_typeI"/>
    <property type="match status" value="1"/>
</dbReference>
<sequence length="271" mass="27390">MLADLADLLLRARCAGCRGPASGPLCADCLALLGAPPHRSRPTPEPPGLPVVHAVAAYAGPLPAALAAFKEHGRRALAPPLGEALAAAVRGLLAETGAPLEEGLLLVPVPSSRSAVRRRGRSAGGELAAAAAGALRRQGVPARRAVLLRPTRQVADSAGLGAGERARNLAGAYAARAGGPRGVVVLVDDVMTTGASLVEARRALLAAGRVPVGAAVVATTRRRRPPSVGRAGRPAGPRAAPDATTVPPWHPTGSVVALVPPRLREQSRRAG</sequence>
<evidence type="ECO:0000313" key="4">
    <source>
        <dbReference type="Proteomes" id="UP000293638"/>
    </source>
</evidence>
<dbReference type="InterPro" id="IPR029057">
    <property type="entry name" value="PRTase-like"/>
</dbReference>
<comment type="caution">
    <text evidence="3">The sequence shown here is derived from an EMBL/GenBank/DDBJ whole genome shotgun (WGS) entry which is preliminary data.</text>
</comment>
<evidence type="ECO:0000256" key="1">
    <source>
        <dbReference type="ARBA" id="ARBA00008007"/>
    </source>
</evidence>
<protein>
    <submittedName>
        <fullName evidence="3">Putative amidophosphoribosyltransferase</fullName>
    </submittedName>
</protein>
<keyword evidence="3" id="KW-0808">Transferase</keyword>
<accession>A0A4Q7NSQ6</accession>
<dbReference type="GO" id="GO:0016757">
    <property type="term" value="F:glycosyltransferase activity"/>
    <property type="evidence" value="ECO:0007669"/>
    <property type="project" value="UniProtKB-KW"/>
</dbReference>
<dbReference type="SUPFAM" id="SSF53271">
    <property type="entry name" value="PRTase-like"/>
    <property type="match status" value="1"/>
</dbReference>
<dbReference type="Proteomes" id="UP000293638">
    <property type="component" value="Unassembled WGS sequence"/>
</dbReference>
<reference evidence="3 4" key="1">
    <citation type="submission" date="2019-02" db="EMBL/GenBank/DDBJ databases">
        <title>Genomic Encyclopedia of Type Strains, Phase IV (KMG-IV): sequencing the most valuable type-strain genomes for metagenomic binning, comparative biology and taxonomic classification.</title>
        <authorList>
            <person name="Goeker M."/>
        </authorList>
    </citation>
    <scope>NUCLEOTIDE SEQUENCE [LARGE SCALE GENOMIC DNA]</scope>
    <source>
        <strain evidence="3 4">DSM 45622</strain>
    </source>
</reference>